<keyword evidence="1" id="KW-0732">Signal</keyword>
<sequence>MLISFRSMCTWLVRFGLAAVLGAPGSAAHAEALGEIKPELLADLKRLPVVNAEFPTPAFRWSLETTRSFRGKRVTTETWQPSANGLAQVTVEDPSRSPGDRVIERVSLRGLMYVRTGELKSGVQFGNLRLPIQPGDKFSVTISREGRTMTKRCVAQEREPAAKLHPAIPGNYVPIDCVGETQYRGMNLKADGDFAWIEALNLIFFPSESVDYGAGTFVQRVRISAFQLR</sequence>
<accession>A0ABV7GXS2</accession>
<proteinExistence type="predicted"/>
<name>A0ABV7GXS2_9BURK</name>
<organism evidence="2 3">
    <name type="scientific">Piscinibacterium candidicorallinum</name>
    <dbReference type="NCBI Taxonomy" id="1793872"/>
    <lineage>
        <taxon>Bacteria</taxon>
        <taxon>Pseudomonadati</taxon>
        <taxon>Pseudomonadota</taxon>
        <taxon>Betaproteobacteria</taxon>
        <taxon>Burkholderiales</taxon>
        <taxon>Piscinibacterium</taxon>
    </lineage>
</organism>
<gene>
    <name evidence="2" type="ORF">ACFOEN_02270</name>
</gene>
<feature type="chain" id="PRO_5046279810" evidence="1">
    <location>
        <begin position="31"/>
        <end position="229"/>
    </location>
</feature>
<evidence type="ECO:0000313" key="3">
    <source>
        <dbReference type="Proteomes" id="UP001595556"/>
    </source>
</evidence>
<keyword evidence="3" id="KW-1185">Reference proteome</keyword>
<dbReference type="RefSeq" id="WP_377300730.1">
    <property type="nucleotide sequence ID" value="NZ_CP180191.1"/>
</dbReference>
<evidence type="ECO:0000313" key="2">
    <source>
        <dbReference type="EMBL" id="MFC3146463.1"/>
    </source>
</evidence>
<comment type="caution">
    <text evidence="2">The sequence shown here is derived from an EMBL/GenBank/DDBJ whole genome shotgun (WGS) entry which is preliminary data.</text>
</comment>
<dbReference type="EMBL" id="JBHRTI010000003">
    <property type="protein sequence ID" value="MFC3146463.1"/>
    <property type="molecule type" value="Genomic_DNA"/>
</dbReference>
<dbReference type="Proteomes" id="UP001595556">
    <property type="component" value="Unassembled WGS sequence"/>
</dbReference>
<feature type="signal peptide" evidence="1">
    <location>
        <begin position="1"/>
        <end position="30"/>
    </location>
</feature>
<protein>
    <submittedName>
        <fullName evidence="2">Uncharacterized protein</fullName>
    </submittedName>
</protein>
<evidence type="ECO:0000256" key="1">
    <source>
        <dbReference type="SAM" id="SignalP"/>
    </source>
</evidence>
<reference evidence="3" key="1">
    <citation type="journal article" date="2019" name="Int. J. Syst. Evol. Microbiol.">
        <title>The Global Catalogue of Microorganisms (GCM) 10K type strain sequencing project: providing services to taxonomists for standard genome sequencing and annotation.</title>
        <authorList>
            <consortium name="The Broad Institute Genomics Platform"/>
            <consortium name="The Broad Institute Genome Sequencing Center for Infectious Disease"/>
            <person name="Wu L."/>
            <person name="Ma J."/>
        </authorList>
    </citation>
    <scope>NUCLEOTIDE SEQUENCE [LARGE SCALE GENOMIC DNA]</scope>
    <source>
        <strain evidence="3">KCTC 52168</strain>
    </source>
</reference>